<dbReference type="Pfam" id="PF09648">
    <property type="entry name" value="YycI"/>
    <property type="match status" value="1"/>
</dbReference>
<evidence type="ECO:0000256" key="1">
    <source>
        <dbReference type="SAM" id="Phobius"/>
    </source>
</evidence>
<organism evidence="3">
    <name type="scientific">Staphylococcus haemolyticus</name>
    <dbReference type="NCBI Taxonomy" id="1283"/>
    <lineage>
        <taxon>Bacteria</taxon>
        <taxon>Bacillati</taxon>
        <taxon>Bacillota</taxon>
        <taxon>Bacilli</taxon>
        <taxon>Bacillales</taxon>
        <taxon>Staphylococcaceae</taxon>
        <taxon>Staphylococcus</taxon>
    </lineage>
</organism>
<gene>
    <name evidence="3" type="ORF">SHP0063</name>
</gene>
<evidence type="ECO:0000313" key="3">
    <source>
        <dbReference type="EMBL" id="AHX99773.1"/>
    </source>
</evidence>
<dbReference type="PATRIC" id="fig|1283.206.peg.1381"/>
<dbReference type="Gene3D" id="2.40.128.690">
    <property type="entry name" value="YycH protein, domain 3-like"/>
    <property type="match status" value="1"/>
</dbReference>
<keyword evidence="1" id="KW-1133">Transmembrane helix</keyword>
<keyword evidence="1" id="KW-0472">Membrane</keyword>
<dbReference type="GeneID" id="93779537"/>
<accession>A0A028ZGS4</accession>
<sequence>MNWKRTKTLFIFVFILVNILLVLIYVNKVTKSQINESESDNEVKFQQEEIKISKDILNKDVSGTKMQMITAKSKDFESYAKGKSSLETEDSGNTLTGEINSTVNVSDSNLSDLKDYIMSNVYNGKMYQLGDVTSDTVTYEQTYEGYPLMNNNKARLRFNINDGKATSYEQSVMNNIEPAKSDNNPKKQVITPRKAVETLYFNRYLKSGDEVMDARLGYYSVVRETNVQLLQANWEIKVKHKGKEDVKTYYVEATSSNPKVIDN</sequence>
<dbReference type="RefSeq" id="WP_033079929.1">
    <property type="nucleotide sequence ID" value="NZ_BKAY01000010.1"/>
</dbReference>
<protein>
    <recommendedName>
        <fullName evidence="2">Regulatory protein YycH-like domain-containing protein</fullName>
    </recommendedName>
</protein>
<proteinExistence type="predicted"/>
<name>A0A028ZGS4_STAHA</name>
<keyword evidence="1" id="KW-0812">Transmembrane</keyword>
<dbReference type="EMBL" id="KF006347">
    <property type="protein sequence ID" value="AHX99773.1"/>
    <property type="molecule type" value="Genomic_DNA"/>
</dbReference>
<feature type="domain" description="Regulatory protein YycH-like" evidence="2">
    <location>
        <begin position="32"/>
        <end position="254"/>
    </location>
</feature>
<reference evidence="3" key="1">
    <citation type="submission" date="2013-03" db="EMBL/GenBank/DDBJ databases">
        <authorList>
            <person name="Borui P."/>
            <person name="Yunsong Y."/>
        </authorList>
    </citation>
    <scope>NUCLEOTIDE SEQUENCE</scope>
    <source>
        <strain evidence="3">SH32</strain>
    </source>
</reference>
<dbReference type="GO" id="GO:0016020">
    <property type="term" value="C:membrane"/>
    <property type="evidence" value="ECO:0007669"/>
    <property type="project" value="InterPro"/>
</dbReference>
<feature type="transmembrane region" description="Helical" evidence="1">
    <location>
        <begin position="9"/>
        <end position="26"/>
    </location>
</feature>
<dbReference type="InterPro" id="IPR018604">
    <property type="entry name" value="YycI-like"/>
</dbReference>
<evidence type="ECO:0000259" key="2">
    <source>
        <dbReference type="Pfam" id="PF09648"/>
    </source>
</evidence>
<reference evidence="3" key="2">
    <citation type="journal article" date="2014" name="PLoS ONE">
        <title>Characterization of the staphylococcal cassette chromosome composite island of Staphylococcus haemolyticus SH32, a methicillin-resistant clinical isolate from China.</title>
        <authorList>
            <person name="Yu D."/>
            <person name="Pi B."/>
            <person name="Chen Y."/>
            <person name="Wang Y."/>
            <person name="Ruan Z."/>
            <person name="Otto M."/>
            <person name="Yu Y."/>
        </authorList>
    </citation>
    <scope>NUCLEOTIDE SEQUENCE</scope>
    <source>
        <strain evidence="3">SH32</strain>
    </source>
</reference>
<dbReference type="AlphaFoldDB" id="A0A028ZGS4"/>